<dbReference type="PROSITE" id="PS50977">
    <property type="entry name" value="HTH_TETR_2"/>
    <property type="match status" value="1"/>
</dbReference>
<dbReference type="SUPFAM" id="SSF46689">
    <property type="entry name" value="Homeodomain-like"/>
    <property type="match status" value="1"/>
</dbReference>
<dbReference type="GO" id="GO:0000976">
    <property type="term" value="F:transcription cis-regulatory region binding"/>
    <property type="evidence" value="ECO:0007669"/>
    <property type="project" value="TreeGrafter"/>
</dbReference>
<feature type="DNA-binding region" description="H-T-H motif" evidence="4">
    <location>
        <begin position="46"/>
        <end position="65"/>
    </location>
</feature>
<dbReference type="OrthoDB" id="63332at2"/>
<dbReference type="InterPro" id="IPR001647">
    <property type="entry name" value="HTH_TetR"/>
</dbReference>
<evidence type="ECO:0000259" key="5">
    <source>
        <dbReference type="PROSITE" id="PS50977"/>
    </source>
</evidence>
<dbReference type="InterPro" id="IPR009057">
    <property type="entry name" value="Homeodomain-like_sf"/>
</dbReference>
<keyword evidence="2 4" id="KW-0238">DNA-binding</keyword>
<protein>
    <submittedName>
        <fullName evidence="6">DNA-binding transcriptional regulator, AcrR family</fullName>
    </submittedName>
</protein>
<dbReference type="EMBL" id="FNEM01000007">
    <property type="protein sequence ID" value="SDJ37298.1"/>
    <property type="molecule type" value="Genomic_DNA"/>
</dbReference>
<gene>
    <name evidence="6" type="ORF">SAMN04488540_107130</name>
</gene>
<organism evidence="6 7">
    <name type="scientific">Ferrimonas sediminum</name>
    <dbReference type="NCBI Taxonomy" id="718193"/>
    <lineage>
        <taxon>Bacteria</taxon>
        <taxon>Pseudomonadati</taxon>
        <taxon>Pseudomonadota</taxon>
        <taxon>Gammaproteobacteria</taxon>
        <taxon>Alteromonadales</taxon>
        <taxon>Ferrimonadaceae</taxon>
        <taxon>Ferrimonas</taxon>
    </lineage>
</organism>
<evidence type="ECO:0000256" key="3">
    <source>
        <dbReference type="ARBA" id="ARBA00023163"/>
    </source>
</evidence>
<dbReference type="PANTHER" id="PTHR30055">
    <property type="entry name" value="HTH-TYPE TRANSCRIPTIONAL REGULATOR RUTR"/>
    <property type="match status" value="1"/>
</dbReference>
<dbReference type="InterPro" id="IPR050109">
    <property type="entry name" value="HTH-type_TetR-like_transc_reg"/>
</dbReference>
<accession>A0A1G8T6Y4</accession>
<dbReference type="PRINTS" id="PR00455">
    <property type="entry name" value="HTHTETR"/>
</dbReference>
<dbReference type="Gene3D" id="1.10.357.10">
    <property type="entry name" value="Tetracycline Repressor, domain 2"/>
    <property type="match status" value="1"/>
</dbReference>
<dbReference type="Pfam" id="PF00440">
    <property type="entry name" value="TetR_N"/>
    <property type="match status" value="1"/>
</dbReference>
<proteinExistence type="predicted"/>
<dbReference type="Proteomes" id="UP000199527">
    <property type="component" value="Unassembled WGS sequence"/>
</dbReference>
<dbReference type="PANTHER" id="PTHR30055:SF234">
    <property type="entry name" value="HTH-TYPE TRANSCRIPTIONAL REGULATOR BETI"/>
    <property type="match status" value="1"/>
</dbReference>
<evidence type="ECO:0000256" key="1">
    <source>
        <dbReference type="ARBA" id="ARBA00023015"/>
    </source>
</evidence>
<dbReference type="RefSeq" id="WP_090365205.1">
    <property type="nucleotide sequence ID" value="NZ_FNEM01000007.1"/>
</dbReference>
<evidence type="ECO:0000256" key="4">
    <source>
        <dbReference type="PROSITE-ProRule" id="PRU00335"/>
    </source>
</evidence>
<reference evidence="7" key="1">
    <citation type="submission" date="2016-10" db="EMBL/GenBank/DDBJ databases">
        <authorList>
            <person name="Varghese N."/>
            <person name="Submissions S."/>
        </authorList>
    </citation>
    <scope>NUCLEOTIDE SEQUENCE [LARGE SCALE GENOMIC DNA]</scope>
    <source>
        <strain evidence="7">DSM 23317</strain>
    </source>
</reference>
<evidence type="ECO:0000313" key="7">
    <source>
        <dbReference type="Proteomes" id="UP000199527"/>
    </source>
</evidence>
<keyword evidence="1" id="KW-0805">Transcription regulation</keyword>
<name>A0A1G8T6Y4_9GAMM</name>
<dbReference type="AlphaFoldDB" id="A0A1G8T6Y4"/>
<feature type="domain" description="HTH tetR-type" evidence="5">
    <location>
        <begin position="23"/>
        <end position="83"/>
    </location>
</feature>
<dbReference type="GO" id="GO:0003700">
    <property type="term" value="F:DNA-binding transcription factor activity"/>
    <property type="evidence" value="ECO:0007669"/>
    <property type="project" value="TreeGrafter"/>
</dbReference>
<evidence type="ECO:0000256" key="2">
    <source>
        <dbReference type="ARBA" id="ARBA00023125"/>
    </source>
</evidence>
<keyword evidence="7" id="KW-1185">Reference proteome</keyword>
<keyword evidence="3" id="KW-0804">Transcription</keyword>
<sequence length="254" mass="28363">MEQEAKSGLNSSHWASPVHARFRQRDQALLRLGESLVKEQGIVSFRFSELAPRAGCSAGTLYKHFNCKEDLLVAIFAKHVELLTERQPELMSADLNHAERWLAMHLYGAMAVKQTSWTLGFNALAGAHGIVDKVSDYRLQEMQMFVEQACSTAKRVVEAARIEGQLVSDDSEIEVAHATMVACQRGATTMINNPMIAKNLNFEEMAKLYQSLALITNTLNWRVGLTSESCERVIKAVEEQLLALEQEHELAAAF</sequence>
<evidence type="ECO:0000313" key="6">
    <source>
        <dbReference type="EMBL" id="SDJ37298.1"/>
    </source>
</evidence>